<dbReference type="InterPro" id="IPR036390">
    <property type="entry name" value="WH_DNA-bd_sf"/>
</dbReference>
<dbReference type="SMART" id="SM00347">
    <property type="entry name" value="HTH_MARR"/>
    <property type="match status" value="1"/>
</dbReference>
<dbReference type="KEGG" id="mpi:Mpet_0690"/>
<dbReference type="RefSeq" id="WP_013328642.1">
    <property type="nucleotide sequence ID" value="NC_014507.1"/>
</dbReference>
<dbReference type="AlphaFoldDB" id="E1RIF1"/>
<dbReference type="PANTHER" id="PTHR44068">
    <property type="entry name" value="ZGC:194242"/>
    <property type="match status" value="1"/>
</dbReference>
<dbReference type="GO" id="GO:0003700">
    <property type="term" value="F:DNA-binding transcription factor activity"/>
    <property type="evidence" value="ECO:0007669"/>
    <property type="project" value="InterPro"/>
</dbReference>
<reference evidence="3 4" key="1">
    <citation type="journal article" date="2010" name="Stand. Genomic Sci.">
        <title>Complete genome sequence of Methanoplanus petrolearius type strain (SEBR 4847).</title>
        <authorList>
            <person name="Brambilla E."/>
            <person name="Djao O.D."/>
            <person name="Daligault H."/>
            <person name="Lapidus A."/>
            <person name="Lucas S."/>
            <person name="Hammon N."/>
            <person name="Nolan M."/>
            <person name="Tice H."/>
            <person name="Cheng J.F."/>
            <person name="Han C."/>
            <person name="Tapia R."/>
            <person name="Goodwin L."/>
            <person name="Pitluck S."/>
            <person name="Liolios K."/>
            <person name="Ivanova N."/>
            <person name="Mavromatis K."/>
            <person name="Mikhailova N."/>
            <person name="Pati A."/>
            <person name="Chen A."/>
            <person name="Palaniappan K."/>
            <person name="Land M."/>
            <person name="Hauser L."/>
            <person name="Chang Y.J."/>
            <person name="Jeffries C.D."/>
            <person name="Rohde M."/>
            <person name="Spring S."/>
            <person name="Sikorski J."/>
            <person name="Goker M."/>
            <person name="Woyke T."/>
            <person name="Bristow J."/>
            <person name="Eisen J.A."/>
            <person name="Markowitz V."/>
            <person name="Hugenholtz P."/>
            <person name="Kyrpides N.C."/>
            <person name="Klenk H.P."/>
        </authorList>
    </citation>
    <scope>NUCLEOTIDE SEQUENCE [LARGE SCALE GENOMIC DNA]</scope>
    <source>
        <strain evidence="4">DSM 11571 / OCM 486 / SEBR 4847</strain>
    </source>
</reference>
<dbReference type="PANTHER" id="PTHR44068:SF1">
    <property type="entry name" value="HYPOTHETICAL LOC100005854"/>
    <property type="match status" value="1"/>
</dbReference>
<dbReference type="GeneID" id="32160201"/>
<evidence type="ECO:0000313" key="3">
    <source>
        <dbReference type="EMBL" id="ADN35464.1"/>
    </source>
</evidence>
<keyword evidence="1" id="KW-0808">Transferase</keyword>
<dbReference type="OrthoDB" id="57427at2157"/>
<dbReference type="InterPro" id="IPR011991">
    <property type="entry name" value="ArsR-like_HTH"/>
</dbReference>
<evidence type="ECO:0000256" key="1">
    <source>
        <dbReference type="ARBA" id="ARBA00022679"/>
    </source>
</evidence>
<dbReference type="STRING" id="679926.Mpet_0690"/>
<evidence type="ECO:0000259" key="2">
    <source>
        <dbReference type="PROSITE" id="PS50995"/>
    </source>
</evidence>
<dbReference type="SUPFAM" id="SSF53335">
    <property type="entry name" value="S-adenosyl-L-methionine-dependent methyltransferases"/>
    <property type="match status" value="1"/>
</dbReference>
<dbReference type="Pfam" id="PF08241">
    <property type="entry name" value="Methyltransf_11"/>
    <property type="match status" value="1"/>
</dbReference>
<dbReference type="InterPro" id="IPR050447">
    <property type="entry name" value="Erg6_SMT_methyltransf"/>
</dbReference>
<dbReference type="InterPro" id="IPR013216">
    <property type="entry name" value="Methyltransf_11"/>
</dbReference>
<evidence type="ECO:0000313" key="4">
    <source>
        <dbReference type="Proteomes" id="UP000006565"/>
    </source>
</evidence>
<dbReference type="GO" id="GO:0016126">
    <property type="term" value="P:sterol biosynthetic process"/>
    <property type="evidence" value="ECO:0007669"/>
    <property type="project" value="TreeGrafter"/>
</dbReference>
<dbReference type="PROSITE" id="PS50995">
    <property type="entry name" value="HTH_MARR_2"/>
    <property type="match status" value="1"/>
</dbReference>
<dbReference type="SUPFAM" id="SSF46785">
    <property type="entry name" value="Winged helix' DNA-binding domain"/>
    <property type="match status" value="1"/>
</dbReference>
<dbReference type="InterPro" id="IPR000835">
    <property type="entry name" value="HTH_MarR-typ"/>
</dbReference>
<proteinExistence type="predicted"/>
<organism evidence="3 4">
    <name type="scientific">Methanolacinia petrolearia (strain DSM 11571 / OCM 486 / SEBR 4847)</name>
    <name type="common">Methanoplanus petrolearius</name>
    <dbReference type="NCBI Taxonomy" id="679926"/>
    <lineage>
        <taxon>Archaea</taxon>
        <taxon>Methanobacteriati</taxon>
        <taxon>Methanobacteriota</taxon>
        <taxon>Stenosarchaea group</taxon>
        <taxon>Methanomicrobia</taxon>
        <taxon>Methanomicrobiales</taxon>
        <taxon>Methanomicrobiaceae</taxon>
        <taxon>Methanolacinia</taxon>
    </lineage>
</organism>
<dbReference type="CDD" id="cd00090">
    <property type="entry name" value="HTH_ARSR"/>
    <property type="match status" value="1"/>
</dbReference>
<dbReference type="eggNOG" id="arCOG01786">
    <property type="taxonomic scope" value="Archaea"/>
</dbReference>
<accession>E1RIF1</accession>
<feature type="domain" description="HTH marR-type" evidence="2">
    <location>
        <begin position="1"/>
        <end position="138"/>
    </location>
</feature>
<dbReference type="Gene3D" id="3.40.50.150">
    <property type="entry name" value="Vaccinia Virus protein VP39"/>
    <property type="match status" value="1"/>
</dbReference>
<dbReference type="eggNOG" id="arCOG03182">
    <property type="taxonomic scope" value="Archaea"/>
</dbReference>
<dbReference type="CDD" id="cd02440">
    <property type="entry name" value="AdoMet_MTases"/>
    <property type="match status" value="1"/>
</dbReference>
<gene>
    <name evidence="3" type="ordered locus">Mpet_0690</name>
</gene>
<dbReference type="Proteomes" id="UP000006565">
    <property type="component" value="Chromosome"/>
</dbReference>
<name>E1RIF1_METP4</name>
<dbReference type="EMBL" id="CP002117">
    <property type="protein sequence ID" value="ADN35464.1"/>
    <property type="molecule type" value="Genomic_DNA"/>
</dbReference>
<dbReference type="InterPro" id="IPR036388">
    <property type="entry name" value="WH-like_DNA-bd_sf"/>
</dbReference>
<dbReference type="PRINTS" id="PR00598">
    <property type="entry name" value="HTHMARR"/>
</dbReference>
<keyword evidence="4" id="KW-1185">Reference proteome</keyword>
<sequence>MQLHPVIRLRLSLGFIQYALNLLWEVDRGKKSPLSPAAIEIIYTAYFHPLYMGDVAEMLGITRSTATDHINYLEREGYVRRESDGNDKRRIRVFVTEKAEEWVLSVEERLFGYLEKCLSRMTKEEQEQFALLSTRFTGVSDDRTFDEAIRGMKKSRDDFSVPLLERRDGRLLRLEEMADERYHAFDDEDTKKSDEIMFEKRIPETDEGIQDEFTVEIYDQMQRNLRDAGHLPSEDYIKTGIDSGEVLEIGPGPGYTGLEWLKATKDTKLTGVEISPEMICMAEKNASDYGMSGRTKYVEGNAMNIPLGNNMFDGVFSNGSMHEWENPVSVFNEIARVLKPGGIFCITDLRRDLSEEIYEYMYNACSPEEIRPGFKTSVMAAYTPVELEEILAESDLSGKVIGHPYGLVITGRAAKK</sequence>
<dbReference type="Gene3D" id="1.10.10.10">
    <property type="entry name" value="Winged helix-like DNA-binding domain superfamily/Winged helix DNA-binding domain"/>
    <property type="match status" value="1"/>
</dbReference>
<dbReference type="InterPro" id="IPR029063">
    <property type="entry name" value="SAM-dependent_MTases_sf"/>
</dbReference>
<protein>
    <submittedName>
        <fullName evidence="3">Transcriptional regulator, MarR family</fullName>
    </submittedName>
</protein>
<dbReference type="GO" id="GO:0003838">
    <property type="term" value="F:sterol 24-C-methyltransferase activity"/>
    <property type="evidence" value="ECO:0007669"/>
    <property type="project" value="TreeGrafter"/>
</dbReference>
<dbReference type="Pfam" id="PF12802">
    <property type="entry name" value="MarR_2"/>
    <property type="match status" value="1"/>
</dbReference>
<dbReference type="HOGENOM" id="CLU_668373_0_0_2"/>